<gene>
    <name evidence="1" type="ORF">NBG84_29985</name>
</gene>
<accession>A0ABT0UW67</accession>
<protein>
    <recommendedName>
        <fullName evidence="3">Lipoprotein</fullName>
    </recommendedName>
</protein>
<sequence length="386" mass="42026">MLVGCADPKASDGSVRGIQRTLDARAAAVLARDEHSYLAQFAPEATQLRAEERRQFHNLAEVPFDFWEYRAAHVRRDGAQASADVELRYRITGYDSAPVISARRVELGLRDGRWYVTADRPAKDSAQQLWQQGRVRAVHGERSLVLGVDQDTARLKALAQRADRAVPAVSDAWPSRWARRVVVLVPASLEAMGALLGAPATSYRGIAAVTTGETGRAGATPADRVIVNPSAYAVLGDFGQDVVLTHETAHVATRAHTSHATPMWLSEGFADWVAYRGSGRTASQSAPELQRAVRAGDVPPALPSDDDFAFGAQPDALARAYEGGWLAAELIAERWGEKNLTTFYREVGAAKSRAGAVEKAMAEVLETTPEHFTVQWRNHLRERLGG</sequence>
<evidence type="ECO:0000313" key="2">
    <source>
        <dbReference type="Proteomes" id="UP001431429"/>
    </source>
</evidence>
<keyword evidence="2" id="KW-1185">Reference proteome</keyword>
<name>A0ABT0UW67_9ACTN</name>
<organism evidence="1 2">
    <name type="scientific">Streptomyces albipurpureus</name>
    <dbReference type="NCBI Taxonomy" id="2897419"/>
    <lineage>
        <taxon>Bacteria</taxon>
        <taxon>Bacillati</taxon>
        <taxon>Actinomycetota</taxon>
        <taxon>Actinomycetes</taxon>
        <taxon>Kitasatosporales</taxon>
        <taxon>Streptomycetaceae</taxon>
        <taxon>Streptomyces</taxon>
    </lineage>
</organism>
<dbReference type="Proteomes" id="UP001431429">
    <property type="component" value="Unassembled WGS sequence"/>
</dbReference>
<evidence type="ECO:0000313" key="1">
    <source>
        <dbReference type="EMBL" id="MCM2392466.1"/>
    </source>
</evidence>
<evidence type="ECO:0008006" key="3">
    <source>
        <dbReference type="Google" id="ProtNLM"/>
    </source>
</evidence>
<dbReference type="EMBL" id="JAMQAW010000040">
    <property type="protein sequence ID" value="MCM2392466.1"/>
    <property type="molecule type" value="Genomic_DNA"/>
</dbReference>
<comment type="caution">
    <text evidence="1">The sequence shown here is derived from an EMBL/GenBank/DDBJ whole genome shotgun (WGS) entry which is preliminary data.</text>
</comment>
<reference evidence="1" key="1">
    <citation type="submission" date="2022-06" db="EMBL/GenBank/DDBJ databases">
        <title>Genome public.</title>
        <authorList>
            <person name="Sun Q."/>
        </authorList>
    </citation>
    <scope>NUCLEOTIDE SEQUENCE</scope>
    <source>
        <strain evidence="1">CWNU-1</strain>
    </source>
</reference>
<proteinExistence type="predicted"/>